<feature type="signal peptide" evidence="2">
    <location>
        <begin position="1"/>
        <end position="19"/>
    </location>
</feature>
<dbReference type="RefSeq" id="XP_017318605.1">
    <property type="nucleotide sequence ID" value="XM_017463116.3"/>
</dbReference>
<keyword evidence="3" id="KW-1185">Reference proteome</keyword>
<gene>
    <name evidence="4 5" type="primary">LOC108262785</name>
</gene>
<dbReference type="STRING" id="7998.ENSIPUP00000020214"/>
<name>A0A2D0QK55_ICTPU</name>
<feature type="transmembrane region" description="Helical" evidence="1">
    <location>
        <begin position="401"/>
        <end position="423"/>
    </location>
</feature>
<protein>
    <submittedName>
        <fullName evidence="4 5">Uncharacterized protein LOC108262785</fullName>
    </submittedName>
</protein>
<feature type="chain" id="PRO_5013510228" evidence="2">
    <location>
        <begin position="20"/>
        <end position="474"/>
    </location>
</feature>
<evidence type="ECO:0000313" key="3">
    <source>
        <dbReference type="Proteomes" id="UP000221080"/>
    </source>
</evidence>
<dbReference type="RefSeq" id="XP_017318604.1">
    <property type="nucleotide sequence ID" value="XM_017463115.3"/>
</dbReference>
<proteinExistence type="predicted"/>
<evidence type="ECO:0000313" key="5">
    <source>
        <dbReference type="RefSeq" id="XP_017318605.1"/>
    </source>
</evidence>
<keyword evidence="1" id="KW-1133">Transmembrane helix</keyword>
<keyword evidence="2" id="KW-0732">Signal</keyword>
<dbReference type="AlphaFoldDB" id="A0A2D0QK55"/>
<keyword evidence="1" id="KW-0812">Transmembrane</keyword>
<dbReference type="GeneID" id="108262785"/>
<reference evidence="4 5" key="2">
    <citation type="submission" date="2025-04" db="UniProtKB">
        <authorList>
            <consortium name="RefSeq"/>
        </authorList>
    </citation>
    <scope>IDENTIFICATION</scope>
    <source>
        <tissue evidence="4 5">Blood</tissue>
    </source>
</reference>
<sequence length="474" mass="53682">MWEFLILLLAVNFIAESWTLNIAYLEVTYGQQLSIMMSNVPDKFDFTPVNKLQSSIIWSRHASKDIQPKRGQVIESKEEKRFVINSVTFDDQGNYTEWNYWDKVASVHVVKVLSKRRIQTCMPGKNLSISLDGLSKDEVKLQYSSKDFNLTLVEHGLPVGNKHHGYWGRIQVITKNIQVLIVDGSDVGKYTLSDRENNTVMIITLSIAGCELKTTKLKLMHGEEFNIKLPIWFKKLVFSSVNEVESAVWPSCALHTRRYVKGSGYKRQFIISPVTFNDQGTYTLWNYRNKVSSIYKLKVVYANRIQDCVVGKTLSISLDGLSKDDVTLHFTNQDFNITLVEHGSPVGNSHNHFSERIQVTSSDIQVLNIAVSDMGNYTLTDREDRMVKVITPNFVYQPNPLLALLLLLCIPPCVCCCYGNMIYKKWTQTTTTTTVSAVQFENQNPLLASTPSRMNSEAPAGSTLVEQFKATSNG</sequence>
<organism evidence="3 4">
    <name type="scientific">Ictalurus punctatus</name>
    <name type="common">Channel catfish</name>
    <name type="synonym">Silurus punctatus</name>
    <dbReference type="NCBI Taxonomy" id="7998"/>
    <lineage>
        <taxon>Eukaryota</taxon>
        <taxon>Metazoa</taxon>
        <taxon>Chordata</taxon>
        <taxon>Craniata</taxon>
        <taxon>Vertebrata</taxon>
        <taxon>Euteleostomi</taxon>
        <taxon>Actinopterygii</taxon>
        <taxon>Neopterygii</taxon>
        <taxon>Teleostei</taxon>
        <taxon>Ostariophysi</taxon>
        <taxon>Siluriformes</taxon>
        <taxon>Ictaluridae</taxon>
        <taxon>Ictalurus</taxon>
    </lineage>
</organism>
<evidence type="ECO:0000256" key="1">
    <source>
        <dbReference type="SAM" id="Phobius"/>
    </source>
</evidence>
<dbReference type="OrthoDB" id="8781657at2759"/>
<evidence type="ECO:0000313" key="4">
    <source>
        <dbReference type="RefSeq" id="XP_017318604.1"/>
    </source>
</evidence>
<keyword evidence="1" id="KW-0472">Membrane</keyword>
<reference evidence="3" key="1">
    <citation type="journal article" date="2016" name="Nat. Commun.">
        <title>The channel catfish genome sequence provides insights into the evolution of scale formation in teleosts.</title>
        <authorList>
            <person name="Liu Z."/>
            <person name="Liu S."/>
            <person name="Yao J."/>
            <person name="Bao L."/>
            <person name="Zhang J."/>
            <person name="Li Y."/>
            <person name="Jiang C."/>
            <person name="Sun L."/>
            <person name="Wang R."/>
            <person name="Zhang Y."/>
            <person name="Zhou T."/>
            <person name="Zeng Q."/>
            <person name="Fu Q."/>
            <person name="Gao S."/>
            <person name="Li N."/>
            <person name="Koren S."/>
            <person name="Jiang Y."/>
            <person name="Zimin A."/>
            <person name="Xu P."/>
            <person name="Phillippy A.M."/>
            <person name="Geng X."/>
            <person name="Song L."/>
            <person name="Sun F."/>
            <person name="Li C."/>
            <person name="Wang X."/>
            <person name="Chen A."/>
            <person name="Jin Y."/>
            <person name="Yuan Z."/>
            <person name="Yang Y."/>
            <person name="Tan S."/>
            <person name="Peatman E."/>
            <person name="Lu J."/>
            <person name="Qin Z."/>
            <person name="Dunham R."/>
            <person name="Li Z."/>
            <person name="Sonstegard T."/>
            <person name="Feng J."/>
            <person name="Danzmann R.G."/>
            <person name="Schroeder S."/>
            <person name="Scheffler B."/>
            <person name="Duke M.V."/>
            <person name="Ballard L."/>
            <person name="Kucuktas H."/>
            <person name="Kaltenboeck L."/>
            <person name="Liu H."/>
            <person name="Armbruster J."/>
            <person name="Xie Y."/>
            <person name="Kirby M.L."/>
            <person name="Tian Y."/>
            <person name="Flanagan M.E."/>
            <person name="Mu W."/>
            <person name="Waldbieser G.C."/>
        </authorList>
    </citation>
    <scope>NUCLEOTIDE SEQUENCE [LARGE SCALE GENOMIC DNA]</scope>
    <source>
        <strain evidence="3">SDA103</strain>
    </source>
</reference>
<evidence type="ECO:0000256" key="2">
    <source>
        <dbReference type="SAM" id="SignalP"/>
    </source>
</evidence>
<accession>A0A2D0QK55</accession>
<dbReference type="Proteomes" id="UP000221080">
    <property type="component" value="Chromosome 3"/>
</dbReference>
<dbReference type="KEGG" id="ipu:108262785"/>